<dbReference type="GeneID" id="38113072"/>
<comment type="caution">
    <text evidence="2">The sequence shown here is derived from an EMBL/GenBank/DDBJ whole genome shotgun (WGS) entry which is preliminary data.</text>
</comment>
<evidence type="ECO:0000256" key="1">
    <source>
        <dbReference type="SAM" id="MobiDB-lite"/>
    </source>
</evidence>
<dbReference type="AlphaFoldDB" id="A0A3D8SIB0"/>
<evidence type="ECO:0000313" key="2">
    <source>
        <dbReference type="EMBL" id="RDW86060.1"/>
    </source>
</evidence>
<evidence type="ECO:0000313" key="3">
    <source>
        <dbReference type="Proteomes" id="UP000256690"/>
    </source>
</evidence>
<dbReference type="RefSeq" id="XP_026605584.1">
    <property type="nucleotide sequence ID" value="XM_026744718.1"/>
</dbReference>
<feature type="region of interest" description="Disordered" evidence="1">
    <location>
        <begin position="1"/>
        <end position="24"/>
    </location>
</feature>
<name>A0A3D8SIB0_9EURO</name>
<keyword evidence="3" id="KW-1185">Reference proteome</keyword>
<reference evidence="2 3" key="1">
    <citation type="journal article" date="2018" name="IMA Fungus">
        <title>IMA Genome-F 9: Draft genome sequence of Annulohypoxylon stygium, Aspergillus mulundensis, Berkeleyomyces basicola (syn. Thielaviopsis basicola), Ceratocystis smalleyi, two Cercospora beticola strains, Coleophoma cylindrospora, Fusarium fracticaudum, Phialophora cf. hyalina, and Morchella septimelata.</title>
        <authorList>
            <person name="Wingfield B.D."/>
            <person name="Bills G.F."/>
            <person name="Dong Y."/>
            <person name="Huang W."/>
            <person name="Nel W.J."/>
            <person name="Swalarsk-Parry B.S."/>
            <person name="Vaghefi N."/>
            <person name="Wilken P.M."/>
            <person name="An Z."/>
            <person name="de Beer Z.W."/>
            <person name="De Vos L."/>
            <person name="Chen L."/>
            <person name="Duong T.A."/>
            <person name="Gao Y."/>
            <person name="Hammerbacher A."/>
            <person name="Kikkert J.R."/>
            <person name="Li Y."/>
            <person name="Li H."/>
            <person name="Li K."/>
            <person name="Li Q."/>
            <person name="Liu X."/>
            <person name="Ma X."/>
            <person name="Naidoo K."/>
            <person name="Pethybridge S.J."/>
            <person name="Sun J."/>
            <person name="Steenkamp E.T."/>
            <person name="van der Nest M.A."/>
            <person name="van Wyk S."/>
            <person name="Wingfield M.J."/>
            <person name="Xiong C."/>
            <person name="Yue Q."/>
            <person name="Zhang X."/>
        </authorList>
    </citation>
    <scope>NUCLEOTIDE SEQUENCE [LARGE SCALE GENOMIC DNA]</scope>
    <source>
        <strain evidence="2 3">DSM 5745</strain>
    </source>
</reference>
<organism evidence="2 3">
    <name type="scientific">Aspergillus mulundensis</name>
    <dbReference type="NCBI Taxonomy" id="1810919"/>
    <lineage>
        <taxon>Eukaryota</taxon>
        <taxon>Fungi</taxon>
        <taxon>Dikarya</taxon>
        <taxon>Ascomycota</taxon>
        <taxon>Pezizomycotina</taxon>
        <taxon>Eurotiomycetes</taxon>
        <taxon>Eurotiomycetidae</taxon>
        <taxon>Eurotiales</taxon>
        <taxon>Aspergillaceae</taxon>
        <taxon>Aspergillus</taxon>
        <taxon>Aspergillus subgen. Nidulantes</taxon>
    </lineage>
</organism>
<gene>
    <name evidence="2" type="ORF">DSM5745_02702</name>
</gene>
<dbReference type="EMBL" id="PVWQ01000003">
    <property type="protein sequence ID" value="RDW86060.1"/>
    <property type="molecule type" value="Genomic_DNA"/>
</dbReference>
<accession>A0A3D8SIB0</accession>
<protein>
    <submittedName>
        <fullName evidence="2">Uncharacterized protein</fullName>
    </submittedName>
</protein>
<sequence>MSNTTSTAHTIRPRTRQAETKDEKSEVLPYFLGVECDSTTCAFCIVRRRLEKLSMAMAMADTSTPDPVYSQGDADADWVHFSPHEADEMGMQGDGSGWISNLSLSLDGGGSRNRGRDGSALLVLPERILLTSPDDDGEFAPGLQFVLWSITEDQDEDEFEIEVGIGNENEDKYEDGYRDEEEEVSINMKMDMDMEMEMEMEDMEMEPCTRMPNWRSAAWAPPPAIIEEGEEDEDCEVQTEPSASGWIHAGLLPSSDAAALRAYYSELDKGVRRRS</sequence>
<dbReference type="Proteomes" id="UP000256690">
    <property type="component" value="Unassembled WGS sequence"/>
</dbReference>
<proteinExistence type="predicted"/>